<dbReference type="AlphaFoldDB" id="F0Z8D2"/>
<feature type="transmembrane region" description="Helical" evidence="9">
    <location>
        <begin position="57"/>
        <end position="76"/>
    </location>
</feature>
<organism evidence="10 11">
    <name type="scientific">Dictyostelium purpureum</name>
    <name type="common">Slime mold</name>
    <dbReference type="NCBI Taxonomy" id="5786"/>
    <lineage>
        <taxon>Eukaryota</taxon>
        <taxon>Amoebozoa</taxon>
        <taxon>Evosea</taxon>
        <taxon>Eumycetozoa</taxon>
        <taxon>Dictyostelia</taxon>
        <taxon>Dictyosteliales</taxon>
        <taxon>Dictyosteliaceae</taxon>
        <taxon>Dictyostelium</taxon>
    </lineage>
</organism>
<dbReference type="EMBL" id="GL870951">
    <property type="protein sequence ID" value="EGC39819.1"/>
    <property type="molecule type" value="Genomic_DNA"/>
</dbReference>
<evidence type="ECO:0000256" key="8">
    <source>
        <dbReference type="ARBA" id="ARBA00023180"/>
    </source>
</evidence>
<reference evidence="11" key="1">
    <citation type="journal article" date="2011" name="Genome Biol.">
        <title>Comparative genomics of the social amoebae Dictyostelium discoideum and Dictyostelium purpureum.</title>
        <authorList>
            <consortium name="US DOE Joint Genome Institute (JGI-PGF)"/>
            <person name="Sucgang R."/>
            <person name="Kuo A."/>
            <person name="Tian X."/>
            <person name="Salerno W."/>
            <person name="Parikh A."/>
            <person name="Feasley C.L."/>
            <person name="Dalin E."/>
            <person name="Tu H."/>
            <person name="Huang E."/>
            <person name="Barry K."/>
            <person name="Lindquist E."/>
            <person name="Shapiro H."/>
            <person name="Bruce D."/>
            <person name="Schmutz J."/>
            <person name="Salamov A."/>
            <person name="Fey P."/>
            <person name="Gaudet P."/>
            <person name="Anjard C."/>
            <person name="Babu M.M."/>
            <person name="Basu S."/>
            <person name="Bushmanova Y."/>
            <person name="van der Wel H."/>
            <person name="Katoh-Kurasawa M."/>
            <person name="Dinh C."/>
            <person name="Coutinho P.M."/>
            <person name="Saito T."/>
            <person name="Elias M."/>
            <person name="Schaap P."/>
            <person name="Kay R.R."/>
            <person name="Henrissat B."/>
            <person name="Eichinger L."/>
            <person name="Rivero F."/>
            <person name="Putnam N.H."/>
            <person name="West C.M."/>
            <person name="Loomis W.F."/>
            <person name="Chisholm R.L."/>
            <person name="Shaulsky G."/>
            <person name="Strassmann J.E."/>
            <person name="Queller D.C."/>
            <person name="Kuspa A."/>
            <person name="Grigoriev I.V."/>
        </authorList>
    </citation>
    <scope>NUCLEOTIDE SEQUENCE [LARGE SCALE GENOMIC DNA]</scope>
    <source>
        <strain evidence="11">QSDP1</strain>
    </source>
</reference>
<dbReference type="KEGG" id="dpp:DICPUDRAFT_74651"/>
<evidence type="ECO:0000256" key="1">
    <source>
        <dbReference type="ARBA" id="ARBA00004141"/>
    </source>
</evidence>
<feature type="transmembrane region" description="Helical" evidence="9">
    <location>
        <begin position="250"/>
        <end position="273"/>
    </location>
</feature>
<evidence type="ECO:0000256" key="2">
    <source>
        <dbReference type="ARBA" id="ARBA00008077"/>
    </source>
</evidence>
<proteinExistence type="inferred from homology"/>
<feature type="transmembrane region" description="Helical" evidence="9">
    <location>
        <begin position="320"/>
        <end position="339"/>
    </location>
</feature>
<dbReference type="InParanoid" id="F0Z8D2"/>
<dbReference type="VEuPathDB" id="AmoebaDB:DICPUDRAFT_74651"/>
<comment type="subcellular location">
    <subcellularLocation>
        <location evidence="1">Membrane</location>
        <topology evidence="1">Multi-pass membrane protein</topology>
    </subcellularLocation>
</comment>
<evidence type="ECO:0000256" key="4">
    <source>
        <dbReference type="ARBA" id="ARBA00022729"/>
    </source>
</evidence>
<gene>
    <name evidence="10" type="ORF">DICPUDRAFT_74651</name>
</gene>
<dbReference type="GeneID" id="10509565"/>
<keyword evidence="4" id="KW-0732">Signal</keyword>
<dbReference type="Proteomes" id="UP000001064">
    <property type="component" value="Unassembled WGS sequence"/>
</dbReference>
<feature type="transmembrane region" description="Helical" evidence="9">
    <location>
        <begin position="135"/>
        <end position="157"/>
    </location>
</feature>
<sequence length="371" mass="41928">MCPPPLTFQYTKNPAEGESLGYMYIAAPAPFGNCTLPCQSMFYEESQWDKYNILTKGMGTVSFVLSCLVLLTYGPINRNFFKMNRHTTIVYLISLSTALIGIADLLYTSYGDSVICPEPNRYARQTDDKCLAQGILYQFGWLGAVIFWAFLSIDGYLRVTGKQTSSKIMYGVLGALFAVIIALTFGPIAGDQYGYYPVGVNSCWILEKNWQYGFFWWVVIVSLAVGFVGICLTVFSMIKKTSDGKNFKHAMQLVMVILFFFEILYMICFFGVINDRKDQYTATISQRVQCLLKAAMTHLTEKDPIQYCPFEHTIGFASQYTFSFFVKVLGIQIFVFLGLSKESLLLWKSSTLFTALGLGDKDAYEVEMDEN</sequence>
<protein>
    <recommendedName>
        <fullName evidence="12">G-protein coupled receptors family 2 profile 2 domain-containing protein</fullName>
    </recommendedName>
</protein>
<evidence type="ECO:0000313" key="11">
    <source>
        <dbReference type="Proteomes" id="UP000001064"/>
    </source>
</evidence>
<dbReference type="PANTHER" id="PTHR31787:SF11">
    <property type="entry name" value="FRIZZLED_SMOOTHENED-LIKE SANS CRD PROTEIN J"/>
    <property type="match status" value="1"/>
</dbReference>
<dbReference type="eggNOG" id="ENOG502RC52">
    <property type="taxonomic scope" value="Eukaryota"/>
</dbReference>
<dbReference type="InterPro" id="IPR050949">
    <property type="entry name" value="GPCR_Fz/Smo-like"/>
</dbReference>
<evidence type="ECO:0000256" key="7">
    <source>
        <dbReference type="ARBA" id="ARBA00023170"/>
    </source>
</evidence>
<accession>F0Z8D2</accession>
<dbReference type="STRING" id="5786.F0Z8D2"/>
<keyword evidence="7" id="KW-0675">Receptor</keyword>
<dbReference type="Gene3D" id="1.20.1070.10">
    <property type="entry name" value="Rhodopsin 7-helix transmembrane proteins"/>
    <property type="match status" value="1"/>
</dbReference>
<feature type="transmembrane region" description="Helical" evidence="9">
    <location>
        <begin position="88"/>
        <end position="110"/>
    </location>
</feature>
<dbReference type="GO" id="GO:0016020">
    <property type="term" value="C:membrane"/>
    <property type="evidence" value="ECO:0007669"/>
    <property type="project" value="UniProtKB-SubCell"/>
</dbReference>
<feature type="transmembrane region" description="Helical" evidence="9">
    <location>
        <begin position="214"/>
        <end position="238"/>
    </location>
</feature>
<evidence type="ECO:0000256" key="3">
    <source>
        <dbReference type="ARBA" id="ARBA00022692"/>
    </source>
</evidence>
<dbReference type="RefSeq" id="XP_003283686.1">
    <property type="nucleotide sequence ID" value="XM_003283638.1"/>
</dbReference>
<evidence type="ECO:0008006" key="12">
    <source>
        <dbReference type="Google" id="ProtNLM"/>
    </source>
</evidence>
<dbReference type="PANTHER" id="PTHR31787">
    <property type="entry name" value="G-PROTEIN-COUPLED RECEPTOR GPCR FAMILY PROTEIN"/>
    <property type="match status" value="1"/>
</dbReference>
<keyword evidence="5 9" id="KW-1133">Transmembrane helix</keyword>
<dbReference type="OMA" id="IWILNIV"/>
<evidence type="ECO:0000256" key="5">
    <source>
        <dbReference type="ARBA" id="ARBA00022989"/>
    </source>
</evidence>
<evidence type="ECO:0000256" key="6">
    <source>
        <dbReference type="ARBA" id="ARBA00023136"/>
    </source>
</evidence>
<feature type="transmembrane region" description="Helical" evidence="9">
    <location>
        <begin position="169"/>
        <end position="189"/>
    </location>
</feature>
<evidence type="ECO:0000313" key="10">
    <source>
        <dbReference type="EMBL" id="EGC39819.1"/>
    </source>
</evidence>
<dbReference type="SUPFAM" id="SSF81321">
    <property type="entry name" value="Family A G protein-coupled receptor-like"/>
    <property type="match status" value="1"/>
</dbReference>
<keyword evidence="6 9" id="KW-0472">Membrane</keyword>
<dbReference type="OrthoDB" id="10427651at2759"/>
<keyword evidence="11" id="KW-1185">Reference proteome</keyword>
<name>F0Z8D2_DICPU</name>
<comment type="similarity">
    <text evidence="2">Belongs to the G-protein coupled receptor Fz/Smo family.</text>
</comment>
<keyword evidence="8" id="KW-0325">Glycoprotein</keyword>
<evidence type="ECO:0000256" key="9">
    <source>
        <dbReference type="SAM" id="Phobius"/>
    </source>
</evidence>
<keyword evidence="3 9" id="KW-0812">Transmembrane</keyword>